<evidence type="ECO:0000256" key="5">
    <source>
        <dbReference type="ARBA" id="ARBA00023242"/>
    </source>
</evidence>
<evidence type="ECO:0000313" key="7">
    <source>
        <dbReference type="EMBL" id="TXG65185.1"/>
    </source>
</evidence>
<accession>A0A5C7I7N6</accession>
<gene>
    <name evidence="7" type="ORF">EZV62_006460</name>
</gene>
<dbReference type="GO" id="GO:0003677">
    <property type="term" value="F:DNA binding"/>
    <property type="evidence" value="ECO:0007669"/>
    <property type="project" value="UniProtKB-KW"/>
</dbReference>
<evidence type="ECO:0000256" key="4">
    <source>
        <dbReference type="ARBA" id="ARBA00023163"/>
    </source>
</evidence>
<dbReference type="OrthoDB" id="954231at2759"/>
<keyword evidence="2" id="KW-0805">Transcription regulation</keyword>
<dbReference type="Pfam" id="PF02362">
    <property type="entry name" value="B3"/>
    <property type="match status" value="1"/>
</dbReference>
<evidence type="ECO:0000256" key="1">
    <source>
        <dbReference type="ARBA" id="ARBA00004123"/>
    </source>
</evidence>
<proteinExistence type="predicted"/>
<protein>
    <recommendedName>
        <fullName evidence="6">TF-B3 domain-containing protein</fullName>
    </recommendedName>
</protein>
<dbReference type="Gene3D" id="2.40.330.10">
    <property type="entry name" value="DNA-binding pseudobarrel domain"/>
    <property type="match status" value="1"/>
</dbReference>
<comment type="caution">
    <text evidence="7">The sequence shown here is derived from an EMBL/GenBank/DDBJ whole genome shotgun (WGS) entry which is preliminary data.</text>
</comment>
<evidence type="ECO:0000256" key="3">
    <source>
        <dbReference type="ARBA" id="ARBA00023125"/>
    </source>
</evidence>
<name>A0A5C7I7N6_9ROSI</name>
<evidence type="ECO:0000256" key="2">
    <source>
        <dbReference type="ARBA" id="ARBA00023015"/>
    </source>
</evidence>
<comment type="subcellular location">
    <subcellularLocation>
        <location evidence="1">Nucleus</location>
    </subcellularLocation>
</comment>
<dbReference type="SUPFAM" id="SSF101936">
    <property type="entry name" value="DNA-binding pseudobarrel domain"/>
    <property type="match status" value="1"/>
</dbReference>
<sequence length="265" mass="29757">MQLFVISKKLTITDITTRKCDIPSEILKYITLTNGQHSKKVTAADIWGKEWELHYYTRPRGRKCPVFTTGWRQFVEAKRLQVGDELIFSGHQVAVADHGEPEMRYMIQVKRLGPITFNGEPVTLDVEYFFRQGEFELIETFIDACMLSSIILSLEGIAGMTKKSEHVFASPTNRPTPNSDVDYTLYRFASVTACNYRLWNDSAIVDHNSTILVSNLSYSFSDSSILFLSFTMLTAAFHGPSLASSLLSGTATTARTAGSALRIRD</sequence>
<keyword evidence="8" id="KW-1185">Reference proteome</keyword>
<feature type="domain" description="TF-B3" evidence="6">
    <location>
        <begin position="5"/>
        <end position="111"/>
    </location>
</feature>
<dbReference type="Proteomes" id="UP000323000">
    <property type="component" value="Chromosome 3"/>
</dbReference>
<dbReference type="InterPro" id="IPR003340">
    <property type="entry name" value="B3_DNA-bd"/>
</dbReference>
<dbReference type="CDD" id="cd10017">
    <property type="entry name" value="B3_DNA"/>
    <property type="match status" value="1"/>
</dbReference>
<keyword evidence="5" id="KW-0539">Nucleus</keyword>
<evidence type="ECO:0000313" key="8">
    <source>
        <dbReference type="Proteomes" id="UP000323000"/>
    </source>
</evidence>
<dbReference type="AlphaFoldDB" id="A0A5C7I7N6"/>
<dbReference type="PROSITE" id="PS50863">
    <property type="entry name" value="B3"/>
    <property type="match status" value="1"/>
</dbReference>
<dbReference type="EMBL" id="VAHF01000003">
    <property type="protein sequence ID" value="TXG65185.1"/>
    <property type="molecule type" value="Genomic_DNA"/>
</dbReference>
<organism evidence="7 8">
    <name type="scientific">Acer yangbiense</name>
    <dbReference type="NCBI Taxonomy" id="1000413"/>
    <lineage>
        <taxon>Eukaryota</taxon>
        <taxon>Viridiplantae</taxon>
        <taxon>Streptophyta</taxon>
        <taxon>Embryophyta</taxon>
        <taxon>Tracheophyta</taxon>
        <taxon>Spermatophyta</taxon>
        <taxon>Magnoliopsida</taxon>
        <taxon>eudicotyledons</taxon>
        <taxon>Gunneridae</taxon>
        <taxon>Pentapetalae</taxon>
        <taxon>rosids</taxon>
        <taxon>malvids</taxon>
        <taxon>Sapindales</taxon>
        <taxon>Sapindaceae</taxon>
        <taxon>Hippocastanoideae</taxon>
        <taxon>Acereae</taxon>
        <taxon>Acer</taxon>
    </lineage>
</organism>
<dbReference type="InterPro" id="IPR015300">
    <property type="entry name" value="DNA-bd_pseudobarrel_sf"/>
</dbReference>
<evidence type="ECO:0000259" key="6">
    <source>
        <dbReference type="PROSITE" id="PS50863"/>
    </source>
</evidence>
<keyword evidence="3" id="KW-0238">DNA-binding</keyword>
<dbReference type="GO" id="GO:0005634">
    <property type="term" value="C:nucleus"/>
    <property type="evidence" value="ECO:0007669"/>
    <property type="project" value="UniProtKB-SubCell"/>
</dbReference>
<reference evidence="8" key="1">
    <citation type="journal article" date="2019" name="Gigascience">
        <title>De novo genome assembly of the endangered Acer yangbiense, a plant species with extremely small populations endemic to Yunnan Province, China.</title>
        <authorList>
            <person name="Yang J."/>
            <person name="Wariss H.M."/>
            <person name="Tao L."/>
            <person name="Zhang R."/>
            <person name="Yun Q."/>
            <person name="Hollingsworth P."/>
            <person name="Dao Z."/>
            <person name="Luo G."/>
            <person name="Guo H."/>
            <person name="Ma Y."/>
            <person name="Sun W."/>
        </authorList>
    </citation>
    <scope>NUCLEOTIDE SEQUENCE [LARGE SCALE GENOMIC DNA]</scope>
    <source>
        <strain evidence="8">cv. Malutang</strain>
    </source>
</reference>
<keyword evidence="4" id="KW-0804">Transcription</keyword>